<reference evidence="8 9" key="1">
    <citation type="submission" date="2017-02" db="EMBL/GenBank/DDBJ databases">
        <authorList>
            <person name="Peterson S.W."/>
        </authorList>
    </citation>
    <scope>NUCLEOTIDE SEQUENCE [LARGE SCALE GENOMIC DNA]</scope>
    <source>
        <strain evidence="8 9">ATCC BAA-908</strain>
    </source>
</reference>
<dbReference type="GeneID" id="78316681"/>
<name>A0A1T4KYH3_TREPO</name>
<keyword evidence="9" id="KW-1185">Reference proteome</keyword>
<evidence type="ECO:0000256" key="1">
    <source>
        <dbReference type="ARBA" id="ARBA00022475"/>
    </source>
</evidence>
<dbReference type="Pfam" id="PF14450">
    <property type="entry name" value="FtsA"/>
    <property type="match status" value="1"/>
</dbReference>
<comment type="subcellular location">
    <subcellularLocation>
        <location evidence="5">Cell membrane</location>
        <topology evidence="5">Peripheral membrane protein</topology>
        <orientation evidence="5">Cytoplasmic side</orientation>
    </subcellularLocation>
    <text evidence="5">Localizes to the Z ring in an FtsZ-dependent manner. Targeted to the membrane through a conserved C-terminal amphipathic helix.</text>
</comment>
<protein>
    <recommendedName>
        <fullName evidence="5 6">Cell division protein FtsA</fullName>
    </recommendedName>
</protein>
<proteinExistence type="inferred from homology"/>
<evidence type="ECO:0000256" key="5">
    <source>
        <dbReference type="HAMAP-Rule" id="MF_02033"/>
    </source>
</evidence>
<dbReference type="STRING" id="261392.SAMN02745149_01384"/>
<evidence type="ECO:0000256" key="3">
    <source>
        <dbReference type="ARBA" id="ARBA00023136"/>
    </source>
</evidence>
<evidence type="ECO:0000259" key="7">
    <source>
        <dbReference type="SMART" id="SM00842"/>
    </source>
</evidence>
<keyword evidence="1 5" id="KW-1003">Cell membrane</keyword>
<dbReference type="EMBL" id="FUWG01000009">
    <property type="protein sequence ID" value="SJZ47423.1"/>
    <property type="molecule type" value="Genomic_DNA"/>
</dbReference>
<dbReference type="CDD" id="cd24048">
    <property type="entry name" value="ASKHA_NBD_FtsA"/>
    <property type="match status" value="1"/>
</dbReference>
<dbReference type="InterPro" id="IPR003494">
    <property type="entry name" value="SHS2_FtsA"/>
</dbReference>
<dbReference type="GO" id="GO:0043093">
    <property type="term" value="P:FtsZ-dependent cytokinesis"/>
    <property type="evidence" value="ECO:0007669"/>
    <property type="project" value="UniProtKB-UniRule"/>
</dbReference>
<dbReference type="PANTHER" id="PTHR32432:SF4">
    <property type="entry name" value="CELL DIVISION PROTEIN FTSA"/>
    <property type="match status" value="1"/>
</dbReference>
<feature type="domain" description="SHS2" evidence="7">
    <location>
        <begin position="2"/>
        <end position="193"/>
    </location>
</feature>
<dbReference type="SUPFAM" id="SSF53067">
    <property type="entry name" value="Actin-like ATPase domain"/>
    <property type="match status" value="2"/>
</dbReference>
<gene>
    <name evidence="5" type="primary">ftsA</name>
    <name evidence="8" type="ORF">SAMN02745149_01384</name>
</gene>
<comment type="similarity">
    <text evidence="5 6">Belongs to the FtsA/MreB family.</text>
</comment>
<dbReference type="GO" id="GO:0009898">
    <property type="term" value="C:cytoplasmic side of plasma membrane"/>
    <property type="evidence" value="ECO:0007669"/>
    <property type="project" value="UniProtKB-UniRule"/>
</dbReference>
<dbReference type="SMART" id="SM00842">
    <property type="entry name" value="FtsA"/>
    <property type="match status" value="1"/>
</dbReference>
<evidence type="ECO:0000313" key="8">
    <source>
        <dbReference type="EMBL" id="SJZ47423.1"/>
    </source>
</evidence>
<dbReference type="AlphaFoldDB" id="A0A1T4KYH3"/>
<evidence type="ECO:0000256" key="4">
    <source>
        <dbReference type="ARBA" id="ARBA00023306"/>
    </source>
</evidence>
<dbReference type="PANTHER" id="PTHR32432">
    <property type="entry name" value="CELL DIVISION PROTEIN FTSA-RELATED"/>
    <property type="match status" value="1"/>
</dbReference>
<dbReference type="Gene3D" id="3.30.420.40">
    <property type="match status" value="2"/>
</dbReference>
<dbReference type="Gene3D" id="3.30.1490.110">
    <property type="match status" value="1"/>
</dbReference>
<dbReference type="PIRSF" id="PIRSF003101">
    <property type="entry name" value="FtsA"/>
    <property type="match status" value="1"/>
</dbReference>
<keyword evidence="4 5" id="KW-0131">Cell cycle</keyword>
<evidence type="ECO:0000313" key="9">
    <source>
        <dbReference type="Proteomes" id="UP000190423"/>
    </source>
</evidence>
<dbReference type="InterPro" id="IPR020823">
    <property type="entry name" value="Cell_div_FtsA"/>
</dbReference>
<dbReference type="RefSeq" id="WP_078933293.1">
    <property type="nucleotide sequence ID" value="NZ_FUWG01000009.1"/>
</dbReference>
<dbReference type="InterPro" id="IPR050696">
    <property type="entry name" value="FtsA/MreB"/>
</dbReference>
<comment type="subunit">
    <text evidence="5">Self-interacts. Interacts with FtsZ.</text>
</comment>
<keyword evidence="3 5" id="KW-0472">Membrane</keyword>
<dbReference type="Pfam" id="PF02491">
    <property type="entry name" value="SHS2_FTSA"/>
    <property type="match status" value="1"/>
</dbReference>
<dbReference type="GO" id="GO:0032153">
    <property type="term" value="C:cell division site"/>
    <property type="evidence" value="ECO:0007669"/>
    <property type="project" value="UniProtKB-UniRule"/>
</dbReference>
<dbReference type="OrthoDB" id="9768127at2"/>
<comment type="function">
    <text evidence="5 6">Cell division protein that is involved in the assembly of the Z ring. May serve as a membrane anchor for the Z ring.</text>
</comment>
<sequence>MVVGLDIGTSYIRVAIGDYDENGKFRILGTSCEKSMGLRNGNIVNIEAASNAIRNAIDNAEQNAGVDIVSCYVSVGGDQIEGENATGKVAVSPKGKSQREVSKDDIERVIESATAVQIAMDRERLHVITQDYIVDGISGIKDPMHRLGVCLEAAVHIITASRTTIQNIRSCINRAGYMMNGVMLKTLAAQKAVATEDEKELGSIIVDMGAGTTDILVLVHDAPVYTASIPVGGNMVTNDIAIVKGIPVAEAERIKIEYGCCWMENISPDATLIINGIGGRPPEEITQAELCDIIMPRMEEIFTMVLNKIIEKTNLTQLSGNIILTGAGARMDGIIELVQNVFGTSAVRIGLPERLGGIEENYEGPEWATAIGLVLACKDDVKHHDLKKNRKHLSSEKEGKGGNIVKRFLKSLF</sequence>
<evidence type="ECO:0000256" key="2">
    <source>
        <dbReference type="ARBA" id="ARBA00022618"/>
    </source>
</evidence>
<organism evidence="8 9">
    <name type="scientific">Treponema porcinum</name>
    <dbReference type="NCBI Taxonomy" id="261392"/>
    <lineage>
        <taxon>Bacteria</taxon>
        <taxon>Pseudomonadati</taxon>
        <taxon>Spirochaetota</taxon>
        <taxon>Spirochaetia</taxon>
        <taxon>Spirochaetales</taxon>
        <taxon>Treponemataceae</taxon>
        <taxon>Treponema</taxon>
    </lineage>
</organism>
<dbReference type="NCBIfam" id="TIGR01174">
    <property type="entry name" value="ftsA"/>
    <property type="match status" value="1"/>
</dbReference>
<accession>A0A1T4KYH3</accession>
<keyword evidence="2 5" id="KW-0132">Cell division</keyword>
<evidence type="ECO:0000256" key="6">
    <source>
        <dbReference type="PIRNR" id="PIRNR003101"/>
    </source>
</evidence>
<dbReference type="Proteomes" id="UP000190423">
    <property type="component" value="Unassembled WGS sequence"/>
</dbReference>
<dbReference type="InterPro" id="IPR043129">
    <property type="entry name" value="ATPase_NBD"/>
</dbReference>
<dbReference type="HAMAP" id="MF_02033">
    <property type="entry name" value="FtsA"/>
    <property type="match status" value="1"/>
</dbReference>